<proteinExistence type="predicted"/>
<evidence type="ECO:0008006" key="3">
    <source>
        <dbReference type="Google" id="ProtNLM"/>
    </source>
</evidence>
<evidence type="ECO:0000313" key="1">
    <source>
        <dbReference type="EMBL" id="GAA2584465.1"/>
    </source>
</evidence>
<accession>A0ABN3PI67</accession>
<sequence length="77" mass="8693">MRPELSKIKVYRCGYDVLEWLDGLFRELRPSANLKAFSEETTKVAVGYLLRMNGIVVSVDERAWLGCRTVANPESSG</sequence>
<keyword evidence="2" id="KW-1185">Reference proteome</keyword>
<dbReference type="Proteomes" id="UP001501509">
    <property type="component" value="Unassembled WGS sequence"/>
</dbReference>
<protein>
    <recommendedName>
        <fullName evidence="3">Transposase</fullName>
    </recommendedName>
</protein>
<organism evidence="1 2">
    <name type="scientific">Actinomadura fulvescens</name>
    <dbReference type="NCBI Taxonomy" id="46160"/>
    <lineage>
        <taxon>Bacteria</taxon>
        <taxon>Bacillati</taxon>
        <taxon>Actinomycetota</taxon>
        <taxon>Actinomycetes</taxon>
        <taxon>Streptosporangiales</taxon>
        <taxon>Thermomonosporaceae</taxon>
        <taxon>Actinomadura</taxon>
    </lineage>
</organism>
<name>A0ABN3PI67_9ACTN</name>
<dbReference type="RefSeq" id="WP_344539288.1">
    <property type="nucleotide sequence ID" value="NZ_BAAATD010000002.1"/>
</dbReference>
<evidence type="ECO:0000313" key="2">
    <source>
        <dbReference type="Proteomes" id="UP001501509"/>
    </source>
</evidence>
<comment type="caution">
    <text evidence="1">The sequence shown here is derived from an EMBL/GenBank/DDBJ whole genome shotgun (WGS) entry which is preliminary data.</text>
</comment>
<gene>
    <name evidence="1" type="ORF">GCM10010411_16470</name>
</gene>
<reference evidence="1 2" key="1">
    <citation type="journal article" date="2019" name="Int. J. Syst. Evol. Microbiol.">
        <title>The Global Catalogue of Microorganisms (GCM) 10K type strain sequencing project: providing services to taxonomists for standard genome sequencing and annotation.</title>
        <authorList>
            <consortium name="The Broad Institute Genomics Platform"/>
            <consortium name="The Broad Institute Genome Sequencing Center for Infectious Disease"/>
            <person name="Wu L."/>
            <person name="Ma J."/>
        </authorList>
    </citation>
    <scope>NUCLEOTIDE SEQUENCE [LARGE SCALE GENOMIC DNA]</scope>
    <source>
        <strain evidence="1 2">JCM 6833</strain>
    </source>
</reference>
<dbReference type="EMBL" id="BAAATD010000002">
    <property type="protein sequence ID" value="GAA2584465.1"/>
    <property type="molecule type" value="Genomic_DNA"/>
</dbReference>